<proteinExistence type="predicted"/>
<dbReference type="Proteomes" id="UP001589844">
    <property type="component" value="Unassembled WGS sequence"/>
</dbReference>
<sequence>MSILNFRKTFLAKIQSRLNQIDVNTSTDEQLLIAGALIKQLDAVNQINPVSVDTLAIIDNLSGAELDELALDPDSYAHVINIIKNTAVMTVIARSPSTMAAISASAEWIKLINAETSAINIIVSSNTAMNALASSETARTTIGTTNGNLFSSIKINNTALAKLIAGYAGKNPANYADIASLFALANDVNAIASNATARSLSTSIAVAFDIAKTISMVMAKLIAATAGLNASDFNDMAALSANNGAMTTISTHTAALGLLAQSNVALAAVFTSYSNRLLLWNSANAIAVLLDVARTYLLSISTQLTFYPEYPAIQLSKKVWILRVYAADGSTSGNTSYKYINGAGTVNSLTEPVNTLYTVSSPYLPGSSRSKASILEITSTYTGAGSGFNRANYSYLQMEA</sequence>
<reference evidence="1 2" key="1">
    <citation type="submission" date="2024-09" db="EMBL/GenBank/DDBJ databases">
        <authorList>
            <person name="Sun Q."/>
            <person name="Mori K."/>
        </authorList>
    </citation>
    <scope>NUCLEOTIDE SEQUENCE [LARGE SCALE GENOMIC DNA]</scope>
    <source>
        <strain evidence="1 2">CCM 8677</strain>
    </source>
</reference>
<protein>
    <recommendedName>
        <fullName evidence="3">Phage tail protein</fullName>
    </recommendedName>
</protein>
<organism evidence="1 2">
    <name type="scientific">Undibacterium danionis</name>
    <dbReference type="NCBI Taxonomy" id="1812100"/>
    <lineage>
        <taxon>Bacteria</taxon>
        <taxon>Pseudomonadati</taxon>
        <taxon>Pseudomonadota</taxon>
        <taxon>Betaproteobacteria</taxon>
        <taxon>Burkholderiales</taxon>
        <taxon>Oxalobacteraceae</taxon>
        <taxon>Undibacterium</taxon>
    </lineage>
</organism>
<accession>A0ABV6IJ19</accession>
<name>A0ABV6IJ19_9BURK</name>
<evidence type="ECO:0000313" key="1">
    <source>
        <dbReference type="EMBL" id="MFC0351830.1"/>
    </source>
</evidence>
<gene>
    <name evidence="1" type="ORF">ACFFJH_18580</name>
</gene>
<keyword evidence="2" id="KW-1185">Reference proteome</keyword>
<comment type="caution">
    <text evidence="1">The sequence shown here is derived from an EMBL/GenBank/DDBJ whole genome shotgun (WGS) entry which is preliminary data.</text>
</comment>
<evidence type="ECO:0000313" key="2">
    <source>
        <dbReference type="Proteomes" id="UP001589844"/>
    </source>
</evidence>
<evidence type="ECO:0008006" key="3">
    <source>
        <dbReference type="Google" id="ProtNLM"/>
    </source>
</evidence>
<dbReference type="EMBL" id="JBHLXJ010000033">
    <property type="protein sequence ID" value="MFC0351830.1"/>
    <property type="molecule type" value="Genomic_DNA"/>
</dbReference>
<dbReference type="RefSeq" id="WP_390214538.1">
    <property type="nucleotide sequence ID" value="NZ_JBHLXJ010000033.1"/>
</dbReference>